<feature type="domain" description="Toprim" evidence="7">
    <location>
        <begin position="1"/>
        <end position="58"/>
    </location>
</feature>
<evidence type="ECO:0000313" key="8">
    <source>
        <dbReference type="EMBL" id="EJX02570.1"/>
    </source>
</evidence>
<keyword evidence="5" id="KW-0233">DNA recombination</keyword>
<dbReference type="EMBL" id="AMCI01002490">
    <property type="protein sequence ID" value="EJX02570.1"/>
    <property type="molecule type" value="Genomic_DNA"/>
</dbReference>
<reference evidence="8" key="1">
    <citation type="journal article" date="2012" name="PLoS ONE">
        <title>Gene sets for utilization of primary and secondary nutrition supplies in the distal gut of endangered iberian lynx.</title>
        <authorList>
            <person name="Alcaide M."/>
            <person name="Messina E."/>
            <person name="Richter M."/>
            <person name="Bargiela R."/>
            <person name="Peplies J."/>
            <person name="Huws S.A."/>
            <person name="Newbold C.J."/>
            <person name="Golyshin P.N."/>
            <person name="Simon M.A."/>
            <person name="Lopez G."/>
            <person name="Yakimov M.M."/>
            <person name="Ferrer M."/>
        </authorList>
    </citation>
    <scope>NUCLEOTIDE SEQUENCE</scope>
</reference>
<dbReference type="PANTHER" id="PTHR30446">
    <property type="entry name" value="RECOMBINATION PROTEIN RECR"/>
    <property type="match status" value="1"/>
</dbReference>
<dbReference type="PROSITE" id="PS50880">
    <property type="entry name" value="TOPRIM"/>
    <property type="match status" value="1"/>
</dbReference>
<dbReference type="GO" id="GO:0006310">
    <property type="term" value="P:DNA recombination"/>
    <property type="evidence" value="ECO:0007669"/>
    <property type="project" value="UniProtKB-KW"/>
</dbReference>
<dbReference type="Pfam" id="PF21175">
    <property type="entry name" value="RecR_C"/>
    <property type="match status" value="1"/>
</dbReference>
<dbReference type="GO" id="GO:0006281">
    <property type="term" value="P:DNA repair"/>
    <property type="evidence" value="ECO:0007669"/>
    <property type="project" value="UniProtKB-KW"/>
</dbReference>
<dbReference type="PANTHER" id="PTHR30446:SF0">
    <property type="entry name" value="RECOMBINATION PROTEIN RECR"/>
    <property type="match status" value="1"/>
</dbReference>
<evidence type="ECO:0000256" key="6">
    <source>
        <dbReference type="ARBA" id="ARBA00023204"/>
    </source>
</evidence>
<protein>
    <submittedName>
        <fullName evidence="8">Recombination protein RecR</fullName>
    </submittedName>
</protein>
<keyword evidence="2" id="KW-0227">DNA damage</keyword>
<evidence type="ECO:0000256" key="3">
    <source>
        <dbReference type="ARBA" id="ARBA00022771"/>
    </source>
</evidence>
<dbReference type="AlphaFoldDB" id="J9GR64"/>
<dbReference type="InterPro" id="IPR006171">
    <property type="entry name" value="TOPRIM_dom"/>
</dbReference>
<dbReference type="GO" id="GO:0008270">
    <property type="term" value="F:zinc ion binding"/>
    <property type="evidence" value="ECO:0007669"/>
    <property type="project" value="UniProtKB-KW"/>
</dbReference>
<evidence type="ECO:0000256" key="1">
    <source>
        <dbReference type="ARBA" id="ARBA00022723"/>
    </source>
</evidence>
<accession>J9GR64</accession>
<dbReference type="InterPro" id="IPR000093">
    <property type="entry name" value="DNA_Rcmb_RecR"/>
</dbReference>
<evidence type="ECO:0000256" key="5">
    <source>
        <dbReference type="ARBA" id="ARBA00023172"/>
    </source>
</evidence>
<dbReference type="GO" id="GO:0003677">
    <property type="term" value="F:DNA binding"/>
    <property type="evidence" value="ECO:0007669"/>
    <property type="project" value="InterPro"/>
</dbReference>
<keyword evidence="6" id="KW-0234">DNA repair</keyword>
<keyword evidence="1" id="KW-0479">Metal-binding</keyword>
<name>J9GR64_9ZZZZ</name>
<dbReference type="InterPro" id="IPR023627">
    <property type="entry name" value="Rcmb_RecR"/>
</dbReference>
<evidence type="ECO:0000256" key="4">
    <source>
        <dbReference type="ARBA" id="ARBA00022833"/>
    </source>
</evidence>
<sequence length="79" mass="9005">MPALFDRIQEASENEPFREVVVATSYTPEGDATAYYIIDFLKKRWPGLHVTRLARGLPSGIEIEYTDLNTIANAVYSRR</sequence>
<organism evidence="8">
    <name type="scientific">gut metagenome</name>
    <dbReference type="NCBI Taxonomy" id="749906"/>
    <lineage>
        <taxon>unclassified sequences</taxon>
        <taxon>metagenomes</taxon>
        <taxon>organismal metagenomes</taxon>
    </lineage>
</organism>
<keyword evidence="4" id="KW-0862">Zinc</keyword>
<evidence type="ECO:0000256" key="2">
    <source>
        <dbReference type="ARBA" id="ARBA00022763"/>
    </source>
</evidence>
<keyword evidence="3" id="KW-0863">Zinc-finger</keyword>
<proteinExistence type="predicted"/>
<dbReference type="SUPFAM" id="SSF111304">
    <property type="entry name" value="Recombination protein RecR"/>
    <property type="match status" value="1"/>
</dbReference>
<dbReference type="Gene3D" id="3.40.1360.10">
    <property type="match status" value="1"/>
</dbReference>
<comment type="caution">
    <text evidence="8">The sequence shown here is derived from an EMBL/GenBank/DDBJ whole genome shotgun (WGS) entry which is preliminary data.</text>
</comment>
<evidence type="ECO:0000259" key="7">
    <source>
        <dbReference type="PROSITE" id="PS50880"/>
    </source>
</evidence>
<gene>
    <name evidence="8" type="ORF">EVA_09323</name>
</gene>